<reference evidence="2 3" key="1">
    <citation type="journal article" date="2007" name="PLoS Genet.">
        <title>Patterns and implications of gene gain and loss in the evolution of Prochlorococcus.</title>
        <authorList>
            <person name="Kettler G.C."/>
            <person name="Martiny A.C."/>
            <person name="Huang K."/>
            <person name="Zucker J."/>
            <person name="Coleman M.L."/>
            <person name="Rodrigue S."/>
            <person name="Chen F."/>
            <person name="Lapidus A."/>
            <person name="Ferriera S."/>
            <person name="Johnson J."/>
            <person name="Steglich C."/>
            <person name="Church G.M."/>
            <person name="Richardson P."/>
            <person name="Chisholm S.W."/>
        </authorList>
    </citation>
    <scope>NUCLEOTIDE SEQUENCE [LARGE SCALE GENOMIC DNA]</scope>
    <source>
        <strain evidence="2 3">MIT 9301</strain>
    </source>
</reference>
<dbReference type="AlphaFoldDB" id="A3PC46"/>
<dbReference type="RefSeq" id="WP_011862687.1">
    <property type="nucleotide sequence ID" value="NC_009091.1"/>
</dbReference>
<dbReference type="Proteomes" id="UP000001430">
    <property type="component" value="Chromosome"/>
</dbReference>
<evidence type="ECO:0000256" key="1">
    <source>
        <dbReference type="SAM" id="Phobius"/>
    </source>
</evidence>
<organism evidence="2 3">
    <name type="scientific">Prochlorococcus marinus (strain MIT 9301)</name>
    <dbReference type="NCBI Taxonomy" id="167546"/>
    <lineage>
        <taxon>Bacteria</taxon>
        <taxon>Bacillati</taxon>
        <taxon>Cyanobacteriota</taxon>
        <taxon>Cyanophyceae</taxon>
        <taxon>Synechococcales</taxon>
        <taxon>Prochlorococcaceae</taxon>
        <taxon>Prochlorococcus</taxon>
    </lineage>
</organism>
<sequence>MNLNFFIQKIKNDNAGFTLVELIITVGMMSVLSGAIFPSFLNWIRTEKVNSYTRELKEYFRVIKLDARRWGSSCSIDINRIGANGVFNDKKYYGYEVTCTDRNTTINNMAPALNNSIFQVVNKEFLITPNGRISSDESIVIVIGSKYYNSGVKMLNCLVIQSPTGHIVKGKFIEDDWITNNMEVSQKDSNNILTKDKCEFI</sequence>
<dbReference type="STRING" id="167546.P9301_06981"/>
<accession>A3PC46</accession>
<evidence type="ECO:0008006" key="4">
    <source>
        <dbReference type="Google" id="ProtNLM"/>
    </source>
</evidence>
<keyword evidence="1" id="KW-0812">Transmembrane</keyword>
<dbReference type="PROSITE" id="PS00409">
    <property type="entry name" value="PROKAR_NTER_METHYL"/>
    <property type="match status" value="1"/>
</dbReference>
<dbReference type="OrthoDB" id="565194at2"/>
<dbReference type="Gene3D" id="3.30.700.10">
    <property type="entry name" value="Glycoprotein, Type 4 Pilin"/>
    <property type="match status" value="1"/>
</dbReference>
<name>A3PC46_PROM0</name>
<dbReference type="HOGENOM" id="CLU_1359384_0_0_3"/>
<dbReference type="SUPFAM" id="SSF54523">
    <property type="entry name" value="Pili subunits"/>
    <property type="match status" value="1"/>
</dbReference>
<protein>
    <recommendedName>
        <fullName evidence="4">Prepilin-type N-terminal cleavage/methylation domain-containing protein</fullName>
    </recommendedName>
</protein>
<dbReference type="NCBIfam" id="TIGR02532">
    <property type="entry name" value="IV_pilin_GFxxxE"/>
    <property type="match status" value="1"/>
</dbReference>
<feature type="transmembrane region" description="Helical" evidence="1">
    <location>
        <begin position="22"/>
        <end position="44"/>
    </location>
</feature>
<keyword evidence="1" id="KW-1133">Transmembrane helix</keyword>
<keyword evidence="1" id="KW-0472">Membrane</keyword>
<evidence type="ECO:0000313" key="3">
    <source>
        <dbReference type="Proteomes" id="UP000001430"/>
    </source>
</evidence>
<dbReference type="Pfam" id="PF07963">
    <property type="entry name" value="N_methyl"/>
    <property type="match status" value="1"/>
</dbReference>
<dbReference type="InterPro" id="IPR012902">
    <property type="entry name" value="N_methyl_site"/>
</dbReference>
<evidence type="ECO:0000313" key="2">
    <source>
        <dbReference type="EMBL" id="ABO17321.1"/>
    </source>
</evidence>
<dbReference type="KEGG" id="pmg:P9301_06981"/>
<keyword evidence="3" id="KW-1185">Reference proteome</keyword>
<proteinExistence type="predicted"/>
<dbReference type="InterPro" id="IPR045584">
    <property type="entry name" value="Pilin-like"/>
</dbReference>
<gene>
    <name evidence="2" type="ordered locus">P9301_06981</name>
</gene>
<dbReference type="EMBL" id="CP000576">
    <property type="protein sequence ID" value="ABO17321.1"/>
    <property type="molecule type" value="Genomic_DNA"/>
</dbReference>